<keyword evidence="8" id="KW-1185">Reference proteome</keyword>
<evidence type="ECO:0000313" key="7">
    <source>
        <dbReference type="EMBL" id="ORY06223.1"/>
    </source>
</evidence>
<dbReference type="InterPro" id="IPR047575">
    <property type="entry name" value="Sm"/>
</dbReference>
<proteinExistence type="inferred from homology"/>
<dbReference type="Proteomes" id="UP000193144">
    <property type="component" value="Unassembled WGS sequence"/>
</dbReference>
<dbReference type="SUPFAM" id="SSF50182">
    <property type="entry name" value="Sm-like ribonucleoproteins"/>
    <property type="match status" value="1"/>
</dbReference>
<dbReference type="Gene3D" id="2.30.30.100">
    <property type="match status" value="1"/>
</dbReference>
<keyword evidence="3" id="KW-0694">RNA-binding</keyword>
<evidence type="ECO:0000259" key="6">
    <source>
        <dbReference type="PROSITE" id="PS52002"/>
    </source>
</evidence>
<dbReference type="PROSITE" id="PS52002">
    <property type="entry name" value="SM"/>
    <property type="match status" value="1"/>
</dbReference>
<dbReference type="InterPro" id="IPR001163">
    <property type="entry name" value="Sm_dom_euk/arc"/>
</dbReference>
<evidence type="ECO:0000256" key="3">
    <source>
        <dbReference type="ARBA" id="ARBA00022884"/>
    </source>
</evidence>
<dbReference type="PANTHER" id="PTHR15588:SF8">
    <property type="entry name" value="U6 SNRNA-ASSOCIATED SM-LIKE PROTEIN LSM1"/>
    <property type="match status" value="1"/>
</dbReference>
<keyword evidence="2" id="KW-0507">mRNA processing</keyword>
<evidence type="ECO:0000256" key="5">
    <source>
        <dbReference type="SAM" id="MobiDB-lite"/>
    </source>
</evidence>
<dbReference type="AlphaFoldDB" id="A0A1Y1Z7K1"/>
<dbReference type="PANTHER" id="PTHR15588">
    <property type="entry name" value="LSM1"/>
    <property type="match status" value="1"/>
</dbReference>
<dbReference type="OrthoDB" id="10263346at2759"/>
<gene>
    <name evidence="7" type="ORF">BCR34DRAFT_590658</name>
</gene>
<evidence type="ECO:0000256" key="4">
    <source>
        <dbReference type="ARBA" id="ARBA00023274"/>
    </source>
</evidence>
<dbReference type="InterPro" id="IPR044642">
    <property type="entry name" value="PTHR15588"/>
</dbReference>
<comment type="caution">
    <text evidence="7">The sequence shown here is derived from an EMBL/GenBank/DDBJ whole genome shotgun (WGS) entry which is preliminary data.</text>
</comment>
<dbReference type="SMART" id="SM00651">
    <property type="entry name" value="Sm"/>
    <property type="match status" value="1"/>
</dbReference>
<accession>A0A1Y1Z7K1</accession>
<dbReference type="STRING" id="1231657.A0A1Y1Z7K1"/>
<evidence type="ECO:0000313" key="8">
    <source>
        <dbReference type="Proteomes" id="UP000193144"/>
    </source>
</evidence>
<dbReference type="InterPro" id="IPR010920">
    <property type="entry name" value="LSM_dom_sf"/>
</dbReference>
<evidence type="ECO:0000256" key="2">
    <source>
        <dbReference type="ARBA" id="ARBA00022664"/>
    </source>
</evidence>
<dbReference type="GO" id="GO:1990726">
    <property type="term" value="C:Lsm1-7-Pat1 complex"/>
    <property type="evidence" value="ECO:0007669"/>
    <property type="project" value="TreeGrafter"/>
</dbReference>
<evidence type="ECO:0000256" key="1">
    <source>
        <dbReference type="ARBA" id="ARBA00006850"/>
    </source>
</evidence>
<dbReference type="GO" id="GO:0000932">
    <property type="term" value="C:P-body"/>
    <property type="evidence" value="ECO:0007669"/>
    <property type="project" value="TreeGrafter"/>
</dbReference>
<protein>
    <recommendedName>
        <fullName evidence="6">Sm domain-containing protein</fullName>
    </recommendedName>
</protein>
<sequence length="241" mass="25744">MSYPNAPHGGGSGPASAPQQQDLASNFSAMLARSMQPPPHAQPGEHAHLPEVSATSTPPPPVGYGGVYNAAPSGPFHNTLGAAAPPQPPQSVLPVDLPPQAFLTSAMLLEMVDKKVCVLLRDESEYIGILRSYDQYGNLVLTEVVQRFSAANPEYSSDNNIPKWLVADVAQQGAQVVRGENVMIAGTVDLDREDEPRGCAFGPEKVVKDLWNAQRAAKKIENEKKAKKLKKAGIEPGFDLS</sequence>
<dbReference type="Pfam" id="PF01423">
    <property type="entry name" value="LSM"/>
    <property type="match status" value="1"/>
</dbReference>
<reference evidence="7 8" key="1">
    <citation type="submission" date="2016-07" db="EMBL/GenBank/DDBJ databases">
        <title>Pervasive Adenine N6-methylation of Active Genes in Fungi.</title>
        <authorList>
            <consortium name="DOE Joint Genome Institute"/>
            <person name="Mondo S.J."/>
            <person name="Dannebaum R.O."/>
            <person name="Kuo R.C."/>
            <person name="Labutti K."/>
            <person name="Haridas S."/>
            <person name="Kuo A."/>
            <person name="Salamov A."/>
            <person name="Ahrendt S.R."/>
            <person name="Lipzen A."/>
            <person name="Sullivan W."/>
            <person name="Andreopoulos W.B."/>
            <person name="Clum A."/>
            <person name="Lindquist E."/>
            <person name="Daum C."/>
            <person name="Ramamoorthy G.K."/>
            <person name="Gryganskyi A."/>
            <person name="Culley D."/>
            <person name="Magnuson J.K."/>
            <person name="James T.Y."/>
            <person name="O'Malley M.A."/>
            <person name="Stajich J.E."/>
            <person name="Spatafora J.W."/>
            <person name="Visel A."/>
            <person name="Grigoriev I.V."/>
        </authorList>
    </citation>
    <scope>NUCLEOTIDE SEQUENCE [LARGE SCALE GENOMIC DNA]</scope>
    <source>
        <strain evidence="7 8">CBS 115471</strain>
    </source>
</reference>
<name>A0A1Y1Z7K1_9PLEO</name>
<feature type="region of interest" description="Disordered" evidence="5">
    <location>
        <begin position="1"/>
        <end position="69"/>
    </location>
</feature>
<dbReference type="GO" id="GO:0003729">
    <property type="term" value="F:mRNA binding"/>
    <property type="evidence" value="ECO:0007669"/>
    <property type="project" value="TreeGrafter"/>
</dbReference>
<feature type="domain" description="Sm" evidence="6">
    <location>
        <begin position="103"/>
        <end position="191"/>
    </location>
</feature>
<keyword evidence="4" id="KW-0687">Ribonucleoprotein</keyword>
<dbReference type="GO" id="GO:1990904">
    <property type="term" value="C:ribonucleoprotein complex"/>
    <property type="evidence" value="ECO:0007669"/>
    <property type="project" value="UniProtKB-KW"/>
</dbReference>
<comment type="similarity">
    <text evidence="1">Belongs to the snRNP Sm proteins family.</text>
</comment>
<dbReference type="GO" id="GO:0000290">
    <property type="term" value="P:deadenylation-dependent decapping of nuclear-transcribed mRNA"/>
    <property type="evidence" value="ECO:0007669"/>
    <property type="project" value="TreeGrafter"/>
</dbReference>
<organism evidence="7 8">
    <name type="scientific">Clohesyomyces aquaticus</name>
    <dbReference type="NCBI Taxonomy" id="1231657"/>
    <lineage>
        <taxon>Eukaryota</taxon>
        <taxon>Fungi</taxon>
        <taxon>Dikarya</taxon>
        <taxon>Ascomycota</taxon>
        <taxon>Pezizomycotina</taxon>
        <taxon>Dothideomycetes</taxon>
        <taxon>Pleosporomycetidae</taxon>
        <taxon>Pleosporales</taxon>
        <taxon>Lindgomycetaceae</taxon>
        <taxon>Clohesyomyces</taxon>
    </lineage>
</organism>
<dbReference type="GO" id="GO:0006397">
    <property type="term" value="P:mRNA processing"/>
    <property type="evidence" value="ECO:0007669"/>
    <property type="project" value="UniProtKB-KW"/>
</dbReference>
<dbReference type="EMBL" id="MCFA01000118">
    <property type="protein sequence ID" value="ORY06223.1"/>
    <property type="molecule type" value="Genomic_DNA"/>
</dbReference>